<dbReference type="PANTHER" id="PTHR33516:SF2">
    <property type="entry name" value="LEXA REPRESSOR-RELATED"/>
    <property type="match status" value="1"/>
</dbReference>
<protein>
    <recommendedName>
        <fullName evidence="12">LexA repressor</fullName>
        <ecNumber evidence="12">3.4.21.88</ecNumber>
    </recommendedName>
</protein>
<feature type="domain" description="LexA repressor DNA-binding" evidence="15">
    <location>
        <begin position="8"/>
        <end position="69"/>
    </location>
</feature>
<dbReference type="AlphaFoldDB" id="A0A2I1IKE3"/>
<dbReference type="RefSeq" id="WP_024331530.1">
    <property type="nucleotide sequence ID" value="NZ_JASOXK010000004.1"/>
</dbReference>
<comment type="catalytic activity">
    <reaction evidence="12">
        <text>Hydrolysis of Ala-|-Gly bond in repressor LexA.</text>
        <dbReference type="EC" id="3.4.21.88"/>
    </reaction>
</comment>
<dbReference type="GO" id="GO:0006281">
    <property type="term" value="P:DNA repair"/>
    <property type="evidence" value="ECO:0007669"/>
    <property type="project" value="UniProtKB-UniRule"/>
</dbReference>
<evidence type="ECO:0000256" key="11">
    <source>
        <dbReference type="ARBA" id="ARBA00023236"/>
    </source>
</evidence>
<dbReference type="InterPro" id="IPR006197">
    <property type="entry name" value="Peptidase_S24_LexA"/>
</dbReference>
<dbReference type="GO" id="GO:0009432">
    <property type="term" value="P:SOS response"/>
    <property type="evidence" value="ECO:0007669"/>
    <property type="project" value="UniProtKB-UniRule"/>
</dbReference>
<keyword evidence="2 12" id="KW-0678">Repressor</keyword>
<keyword evidence="8 12" id="KW-0238">DNA-binding</keyword>
<evidence type="ECO:0000256" key="10">
    <source>
        <dbReference type="ARBA" id="ARBA00023204"/>
    </source>
</evidence>
<comment type="similarity">
    <text evidence="1 12 13">Belongs to the peptidase S24 family.</text>
</comment>
<evidence type="ECO:0000256" key="8">
    <source>
        <dbReference type="ARBA" id="ARBA00023125"/>
    </source>
</evidence>
<feature type="active site" description="For autocatalytic cleavage activity" evidence="12">
    <location>
        <position position="143"/>
    </location>
</feature>
<keyword evidence="3 12" id="KW-0235">DNA replication</keyword>
<evidence type="ECO:0000256" key="13">
    <source>
        <dbReference type="RuleBase" id="RU003991"/>
    </source>
</evidence>
<dbReference type="GO" id="GO:0004252">
    <property type="term" value="F:serine-type endopeptidase activity"/>
    <property type="evidence" value="ECO:0007669"/>
    <property type="project" value="UniProtKB-UniRule"/>
</dbReference>
<evidence type="ECO:0000256" key="4">
    <source>
        <dbReference type="ARBA" id="ARBA00022763"/>
    </source>
</evidence>
<dbReference type="InterPro" id="IPR015927">
    <property type="entry name" value="Peptidase_S24_S26A/B/C"/>
</dbReference>
<dbReference type="GO" id="GO:0045892">
    <property type="term" value="P:negative regulation of DNA-templated transcription"/>
    <property type="evidence" value="ECO:0007669"/>
    <property type="project" value="UniProtKB-UniRule"/>
</dbReference>
<dbReference type="EMBL" id="PKKO01000006">
    <property type="protein sequence ID" value="PKY71596.1"/>
    <property type="molecule type" value="Genomic_DNA"/>
</dbReference>
<comment type="function">
    <text evidence="12">Represses a number of genes involved in the response to DNA damage (SOS response), including recA and lexA. In the presence of single-stranded DNA, RecA interacts with LexA causing an autocatalytic cleavage which disrupts the DNA-binding part of LexA, leading to derepression of the SOS regulon and eventually DNA repair.</text>
</comment>
<keyword evidence="4 12" id="KW-0227">DNA damage</keyword>
<evidence type="ECO:0000256" key="5">
    <source>
        <dbReference type="ARBA" id="ARBA00022801"/>
    </source>
</evidence>
<dbReference type="PRINTS" id="PR00726">
    <property type="entry name" value="LEXASERPTASE"/>
</dbReference>
<dbReference type="InterPro" id="IPR039418">
    <property type="entry name" value="LexA-like"/>
</dbReference>
<dbReference type="CDD" id="cd06529">
    <property type="entry name" value="S24_LexA-like"/>
    <property type="match status" value="1"/>
</dbReference>
<feature type="DNA-binding region" description="H-T-H motif" evidence="12">
    <location>
        <begin position="32"/>
        <end position="52"/>
    </location>
</feature>
<comment type="caution">
    <text evidence="16">The sequence shown here is derived from an EMBL/GenBank/DDBJ whole genome shotgun (WGS) entry which is preliminary data.</text>
</comment>
<evidence type="ECO:0000256" key="12">
    <source>
        <dbReference type="HAMAP-Rule" id="MF_00015"/>
    </source>
</evidence>
<proteinExistence type="inferred from homology"/>
<dbReference type="InterPro" id="IPR036388">
    <property type="entry name" value="WH-like_DNA-bd_sf"/>
</dbReference>
<dbReference type="HAMAP" id="MF_00015">
    <property type="entry name" value="LexA"/>
    <property type="match status" value="1"/>
</dbReference>
<accession>A0A2I1IKE3</accession>
<dbReference type="InterPro" id="IPR006200">
    <property type="entry name" value="LexA"/>
</dbReference>
<dbReference type="FunFam" id="2.10.109.10:FF:000001">
    <property type="entry name" value="LexA repressor"/>
    <property type="match status" value="1"/>
</dbReference>
<keyword evidence="5 12" id="KW-0378">Hydrolase</keyword>
<keyword evidence="9 12" id="KW-0804">Transcription</keyword>
<dbReference type="PANTHER" id="PTHR33516">
    <property type="entry name" value="LEXA REPRESSOR"/>
    <property type="match status" value="1"/>
</dbReference>
<evidence type="ECO:0000313" key="16">
    <source>
        <dbReference type="EMBL" id="PKY71596.1"/>
    </source>
</evidence>
<name>A0A2I1IKE3_9ACTO</name>
<comment type="subunit">
    <text evidence="12">Homodimer.</text>
</comment>
<dbReference type="GO" id="GO:0003677">
    <property type="term" value="F:DNA binding"/>
    <property type="evidence" value="ECO:0007669"/>
    <property type="project" value="UniProtKB-UniRule"/>
</dbReference>
<evidence type="ECO:0000313" key="17">
    <source>
        <dbReference type="Proteomes" id="UP000235122"/>
    </source>
</evidence>
<feature type="site" description="Cleavage; by autolysis" evidence="12">
    <location>
        <begin position="108"/>
        <end position="109"/>
    </location>
</feature>
<dbReference type="GeneID" id="35867239"/>
<evidence type="ECO:0000256" key="3">
    <source>
        <dbReference type="ARBA" id="ARBA00022705"/>
    </source>
</evidence>
<dbReference type="Pfam" id="PF01726">
    <property type="entry name" value="LexA_DNA_bind"/>
    <property type="match status" value="1"/>
</dbReference>
<dbReference type="SUPFAM" id="SSF51306">
    <property type="entry name" value="LexA/Signal peptidase"/>
    <property type="match status" value="1"/>
</dbReference>
<dbReference type="STRING" id="33007.HMPREF3198_01884"/>
<evidence type="ECO:0000256" key="9">
    <source>
        <dbReference type="ARBA" id="ARBA00023163"/>
    </source>
</evidence>
<dbReference type="Gene3D" id="2.10.109.10">
    <property type="entry name" value="Umud Fragment, subunit A"/>
    <property type="match status" value="1"/>
</dbReference>
<keyword evidence="6 12" id="KW-0068">Autocatalytic cleavage</keyword>
<dbReference type="Pfam" id="PF00717">
    <property type="entry name" value="Peptidase_S24"/>
    <property type="match status" value="1"/>
</dbReference>
<dbReference type="InterPro" id="IPR036286">
    <property type="entry name" value="LexA/Signal_pep-like_sf"/>
</dbReference>
<evidence type="ECO:0000259" key="14">
    <source>
        <dbReference type="Pfam" id="PF00717"/>
    </source>
</evidence>
<keyword evidence="11 12" id="KW-0742">SOS response</keyword>
<keyword evidence="10 12" id="KW-0234">DNA repair</keyword>
<dbReference type="GO" id="GO:0006260">
    <property type="term" value="P:DNA replication"/>
    <property type="evidence" value="ECO:0007669"/>
    <property type="project" value="UniProtKB-UniRule"/>
</dbReference>
<dbReference type="SUPFAM" id="SSF46785">
    <property type="entry name" value="Winged helix' DNA-binding domain"/>
    <property type="match status" value="1"/>
</dbReference>
<dbReference type="Proteomes" id="UP000235122">
    <property type="component" value="Unassembled WGS sequence"/>
</dbReference>
<keyword evidence="7 12" id="KW-0805">Transcription regulation</keyword>
<dbReference type="GO" id="GO:0006508">
    <property type="term" value="P:proteolysis"/>
    <property type="evidence" value="ECO:0007669"/>
    <property type="project" value="InterPro"/>
</dbReference>
<evidence type="ECO:0000256" key="1">
    <source>
        <dbReference type="ARBA" id="ARBA00007484"/>
    </source>
</evidence>
<gene>
    <name evidence="12" type="primary">lexA</name>
    <name evidence="16" type="ORF">CYJ19_10280</name>
</gene>
<keyword evidence="17" id="KW-1185">Reference proteome</keyword>
<dbReference type="EC" id="3.4.21.88" evidence="12"/>
<evidence type="ECO:0000259" key="15">
    <source>
        <dbReference type="Pfam" id="PF01726"/>
    </source>
</evidence>
<evidence type="ECO:0000256" key="6">
    <source>
        <dbReference type="ARBA" id="ARBA00022813"/>
    </source>
</evidence>
<dbReference type="NCBIfam" id="TIGR00498">
    <property type="entry name" value="lexA"/>
    <property type="match status" value="1"/>
</dbReference>
<dbReference type="InterPro" id="IPR006199">
    <property type="entry name" value="LexA_DNA-bd_dom"/>
</dbReference>
<feature type="active site" description="For autocatalytic cleavage activity" evidence="12">
    <location>
        <position position="180"/>
    </location>
</feature>
<reference evidence="16 17" key="1">
    <citation type="submission" date="2017-12" db="EMBL/GenBank/DDBJ databases">
        <title>Phylogenetic diversity of female urinary microbiome.</title>
        <authorList>
            <person name="Thomas-White K."/>
            <person name="Wolfe A.J."/>
        </authorList>
    </citation>
    <scope>NUCLEOTIDE SEQUENCE [LARGE SCALE GENOMIC DNA]</scope>
    <source>
        <strain evidence="16 17">UMB0402</strain>
    </source>
</reference>
<dbReference type="InterPro" id="IPR050077">
    <property type="entry name" value="LexA_repressor"/>
</dbReference>
<evidence type="ECO:0000256" key="2">
    <source>
        <dbReference type="ARBA" id="ARBA00022491"/>
    </source>
</evidence>
<dbReference type="Gene3D" id="1.10.10.10">
    <property type="entry name" value="Winged helix-like DNA-binding domain superfamily/Winged helix DNA-binding domain"/>
    <property type="match status" value="1"/>
</dbReference>
<organism evidence="16 17">
    <name type="scientific">Winkia neuii</name>
    <dbReference type="NCBI Taxonomy" id="33007"/>
    <lineage>
        <taxon>Bacteria</taxon>
        <taxon>Bacillati</taxon>
        <taxon>Actinomycetota</taxon>
        <taxon>Actinomycetes</taxon>
        <taxon>Actinomycetales</taxon>
        <taxon>Actinomycetaceae</taxon>
        <taxon>Winkia</taxon>
    </lineage>
</organism>
<sequence length="219" mass="23546">MSLDPDSLPSRTREVYAALARAIQTKGYPPSLRELGKAVGLRSPSSIKHQLDLLEEAGFITRHPSRPRAIELAHREQTPGKTNLVPIAVASTDEGTATSVPLVGRIAAGAPITAEQHVEGVYTLPQELTGRGELFMLQVQGESMIDAAICDGDFVVVRSQPDAEEGQIVAALVDGEATVKVLSRKDGHQWLLPRNENYAPIPGDEATIMGRVVTVLRSL</sequence>
<feature type="domain" description="Peptidase S24/S26A/S26B/S26C" evidence="14">
    <location>
        <begin position="101"/>
        <end position="213"/>
    </location>
</feature>
<dbReference type="InterPro" id="IPR036390">
    <property type="entry name" value="WH_DNA-bd_sf"/>
</dbReference>
<evidence type="ECO:0000256" key="7">
    <source>
        <dbReference type="ARBA" id="ARBA00023015"/>
    </source>
</evidence>